<dbReference type="AlphaFoldDB" id="A0AAX3QLK3"/>
<dbReference type="Pfam" id="PF11888">
    <property type="entry name" value="DUF3408"/>
    <property type="match status" value="1"/>
</dbReference>
<gene>
    <name evidence="1" type="ORF">P2T59_11735</name>
</gene>
<dbReference type="InterPro" id="IPR021823">
    <property type="entry name" value="DUF3408"/>
</dbReference>
<proteinExistence type="predicted"/>
<protein>
    <submittedName>
        <fullName evidence="1">DUF3408 domain-containing protein</fullName>
    </submittedName>
</protein>
<reference evidence="1" key="1">
    <citation type="submission" date="2023-03" db="EMBL/GenBank/DDBJ databases">
        <title>Parabacteroides distasonis, a bacteria resistant against UC.</title>
        <authorList>
            <person name="Dai W."/>
        </authorList>
    </citation>
    <scope>NUCLEOTIDE SEQUENCE</scope>
    <source>
        <strain evidence="1">F1-28</strain>
    </source>
</reference>
<dbReference type="Proteomes" id="UP001221009">
    <property type="component" value="Chromosome"/>
</dbReference>
<evidence type="ECO:0000313" key="1">
    <source>
        <dbReference type="EMBL" id="WET62388.1"/>
    </source>
</evidence>
<sequence length="145" mass="16730">MKKRGIFNVNEERLKEFMANGTDAEGTPKTPFAEEKTTRETDIFPSVREDADKPLPVSCEPAGSGTSLPEKIQEYRKNFLNRKIAVHRKQTYICYDTYRRLARILPLLSDGMTVPAFLDNVLDHHLEVYEKELDEMVRLSTQNSH</sequence>
<dbReference type="EMBL" id="CP120353">
    <property type="protein sequence ID" value="WET62388.1"/>
    <property type="molecule type" value="Genomic_DNA"/>
</dbReference>
<name>A0AAX3QLK3_PARDI</name>
<dbReference type="RefSeq" id="WP_008778561.1">
    <property type="nucleotide sequence ID" value="NZ_CDRH01000088.1"/>
</dbReference>
<evidence type="ECO:0000313" key="2">
    <source>
        <dbReference type="Proteomes" id="UP001221009"/>
    </source>
</evidence>
<accession>A0AAX3QLK3</accession>
<organism evidence="1 2">
    <name type="scientific">Parabacteroides distasonis</name>
    <dbReference type="NCBI Taxonomy" id="823"/>
    <lineage>
        <taxon>Bacteria</taxon>
        <taxon>Pseudomonadati</taxon>
        <taxon>Bacteroidota</taxon>
        <taxon>Bacteroidia</taxon>
        <taxon>Bacteroidales</taxon>
        <taxon>Tannerellaceae</taxon>
        <taxon>Parabacteroides</taxon>
    </lineage>
</organism>